<organism evidence="1 2">
    <name type="scientific">Hyphomicrobium nitrativorans NL23</name>
    <dbReference type="NCBI Taxonomy" id="1029756"/>
    <lineage>
        <taxon>Bacteria</taxon>
        <taxon>Pseudomonadati</taxon>
        <taxon>Pseudomonadota</taxon>
        <taxon>Alphaproteobacteria</taxon>
        <taxon>Hyphomicrobiales</taxon>
        <taxon>Hyphomicrobiaceae</taxon>
        <taxon>Hyphomicrobium</taxon>
    </lineage>
</organism>
<keyword evidence="2" id="KW-1185">Reference proteome</keyword>
<evidence type="ECO:0000313" key="1">
    <source>
        <dbReference type="EMBL" id="AHB50013.1"/>
    </source>
</evidence>
<protein>
    <submittedName>
        <fullName evidence="1">Uncharacterized protein</fullName>
    </submittedName>
</protein>
<reference evidence="1 2" key="1">
    <citation type="journal article" date="2014" name="Genome Announc.">
        <title>Complete Genome Sequence of Hyphomicrobium nitrativorans Strain NL23, a Denitrifying Bacterium Isolated from Biofilm of a Methanol-Fed Denitrification System Treating Seawater at the Montreal Biodome.</title>
        <authorList>
            <person name="Martineau C."/>
            <person name="Villeneuve C."/>
            <person name="Mauffrey F."/>
            <person name="Villemur R."/>
        </authorList>
    </citation>
    <scope>NUCLEOTIDE SEQUENCE [LARGE SCALE GENOMIC DNA]</scope>
    <source>
        <strain evidence="1">NL23</strain>
    </source>
</reference>
<evidence type="ECO:0000313" key="2">
    <source>
        <dbReference type="Proteomes" id="UP000018542"/>
    </source>
</evidence>
<dbReference type="EMBL" id="CP006912">
    <property type="protein sequence ID" value="AHB50013.1"/>
    <property type="molecule type" value="Genomic_DNA"/>
</dbReference>
<proteinExistence type="predicted"/>
<dbReference type="Proteomes" id="UP000018542">
    <property type="component" value="Chromosome"/>
</dbReference>
<dbReference type="KEGG" id="hni:W911_06015"/>
<dbReference type="HOGENOM" id="CLU_3365382_0_0_5"/>
<name>V5SHJ2_9HYPH</name>
<dbReference type="AlphaFoldDB" id="V5SHJ2"/>
<dbReference type="PATRIC" id="fig|1029756.8.peg.1259"/>
<sequence length="35" mass="3793">MTGCNNQAPSMIVPAENLGWISLHAFQAPVKLILQ</sequence>
<accession>V5SHJ2</accession>
<gene>
    <name evidence="1" type="ORF">W911_06015</name>
</gene>